<dbReference type="RefSeq" id="WP_157609896.1">
    <property type="nucleotide sequence ID" value="NZ_CP042914.1"/>
</dbReference>
<dbReference type="AlphaFoldDB" id="A0A5B9QN32"/>
<gene>
    <name evidence="2" type="ORF">UC8_10010</name>
</gene>
<dbReference type="KEGG" id="rul:UC8_10010"/>
<evidence type="ECO:0000256" key="1">
    <source>
        <dbReference type="SAM" id="MobiDB-lite"/>
    </source>
</evidence>
<reference evidence="2 3" key="1">
    <citation type="submission" date="2019-08" db="EMBL/GenBank/DDBJ databases">
        <title>Deep-cultivation of Planctomycetes and their phenomic and genomic characterization uncovers novel biology.</title>
        <authorList>
            <person name="Wiegand S."/>
            <person name="Jogler M."/>
            <person name="Boedeker C."/>
            <person name="Pinto D."/>
            <person name="Vollmers J."/>
            <person name="Rivas-Marin E."/>
            <person name="Kohn T."/>
            <person name="Peeters S.H."/>
            <person name="Heuer A."/>
            <person name="Rast P."/>
            <person name="Oberbeckmann S."/>
            <person name="Bunk B."/>
            <person name="Jeske O."/>
            <person name="Meyerdierks A."/>
            <person name="Storesund J.E."/>
            <person name="Kallscheuer N."/>
            <person name="Luecker S."/>
            <person name="Lage O.M."/>
            <person name="Pohl T."/>
            <person name="Merkel B.J."/>
            <person name="Hornburger P."/>
            <person name="Mueller R.-W."/>
            <person name="Bruemmer F."/>
            <person name="Labrenz M."/>
            <person name="Spormann A.M."/>
            <person name="Op den Camp H."/>
            <person name="Overmann J."/>
            <person name="Amann R."/>
            <person name="Jetten M.S.M."/>
            <person name="Mascher T."/>
            <person name="Medema M.H."/>
            <person name="Devos D.P."/>
            <person name="Kaster A.-K."/>
            <person name="Ovreas L."/>
            <person name="Rohde M."/>
            <person name="Galperin M.Y."/>
            <person name="Jogler C."/>
        </authorList>
    </citation>
    <scope>NUCLEOTIDE SEQUENCE [LARGE SCALE GENOMIC DNA]</scope>
    <source>
        <strain evidence="2 3">UC8</strain>
    </source>
</reference>
<feature type="region of interest" description="Disordered" evidence="1">
    <location>
        <begin position="1"/>
        <end position="45"/>
    </location>
</feature>
<accession>A0A5B9QN32</accession>
<protein>
    <submittedName>
        <fullName evidence="2">Uncharacterized protein</fullName>
    </submittedName>
</protein>
<organism evidence="2 3">
    <name type="scientific">Roseimaritima ulvae</name>
    <dbReference type="NCBI Taxonomy" id="980254"/>
    <lineage>
        <taxon>Bacteria</taxon>
        <taxon>Pseudomonadati</taxon>
        <taxon>Planctomycetota</taxon>
        <taxon>Planctomycetia</taxon>
        <taxon>Pirellulales</taxon>
        <taxon>Pirellulaceae</taxon>
        <taxon>Roseimaritima</taxon>
    </lineage>
</organism>
<dbReference type="EMBL" id="CP042914">
    <property type="protein sequence ID" value="QEG39040.1"/>
    <property type="molecule type" value="Genomic_DNA"/>
</dbReference>
<evidence type="ECO:0000313" key="2">
    <source>
        <dbReference type="EMBL" id="QEG39040.1"/>
    </source>
</evidence>
<sequence>MLLSQASPEAQPRAAADVGNHGRHTSPIRFGPHGPVDNAGACGAW</sequence>
<evidence type="ECO:0000313" key="3">
    <source>
        <dbReference type="Proteomes" id="UP000325286"/>
    </source>
</evidence>
<dbReference type="Proteomes" id="UP000325286">
    <property type="component" value="Chromosome"/>
</dbReference>
<keyword evidence="3" id="KW-1185">Reference proteome</keyword>
<name>A0A5B9QN32_9BACT</name>
<proteinExistence type="predicted"/>